<feature type="transmembrane region" description="Helical" evidence="1">
    <location>
        <begin position="9"/>
        <end position="32"/>
    </location>
</feature>
<dbReference type="Proteomes" id="UP001458880">
    <property type="component" value="Unassembled WGS sequence"/>
</dbReference>
<dbReference type="AlphaFoldDB" id="A0AAW1N2P1"/>
<feature type="transmembrane region" description="Helical" evidence="1">
    <location>
        <begin position="38"/>
        <end position="61"/>
    </location>
</feature>
<keyword evidence="1" id="KW-0472">Membrane</keyword>
<name>A0AAW1N2P1_POPJA</name>
<evidence type="ECO:0000313" key="4">
    <source>
        <dbReference type="Proteomes" id="UP001458880"/>
    </source>
</evidence>
<feature type="chain" id="PRO_5043934722" evidence="2">
    <location>
        <begin position="18"/>
        <end position="136"/>
    </location>
</feature>
<evidence type="ECO:0000256" key="2">
    <source>
        <dbReference type="SAM" id="SignalP"/>
    </source>
</evidence>
<comment type="caution">
    <text evidence="3">The sequence shown here is derived from an EMBL/GenBank/DDBJ whole genome shotgun (WGS) entry which is preliminary data.</text>
</comment>
<accession>A0AAW1N2P1</accession>
<feature type="transmembrane region" description="Helical" evidence="1">
    <location>
        <begin position="73"/>
        <end position="92"/>
    </location>
</feature>
<keyword evidence="2" id="KW-0732">Signal</keyword>
<gene>
    <name evidence="3" type="ORF">QE152_g3894</name>
</gene>
<evidence type="ECO:0000256" key="1">
    <source>
        <dbReference type="SAM" id="Phobius"/>
    </source>
</evidence>
<protein>
    <submittedName>
        <fullName evidence="3">Uncharacterized protein</fullName>
    </submittedName>
</protein>
<evidence type="ECO:0000313" key="3">
    <source>
        <dbReference type="EMBL" id="KAK9752897.1"/>
    </source>
</evidence>
<dbReference type="EMBL" id="JASPKY010000017">
    <property type="protein sequence ID" value="KAK9752897.1"/>
    <property type="molecule type" value="Genomic_DNA"/>
</dbReference>
<feature type="transmembrane region" description="Helical" evidence="1">
    <location>
        <begin position="104"/>
        <end position="122"/>
    </location>
</feature>
<dbReference type="SUPFAM" id="SSF103473">
    <property type="entry name" value="MFS general substrate transporter"/>
    <property type="match status" value="1"/>
</dbReference>
<feature type="signal peptide" evidence="2">
    <location>
        <begin position="1"/>
        <end position="17"/>
    </location>
</feature>
<keyword evidence="1" id="KW-1133">Transmembrane helix</keyword>
<reference evidence="3 4" key="1">
    <citation type="journal article" date="2024" name="BMC Genomics">
        <title>De novo assembly and annotation of Popillia japonica's genome with initial clues to its potential as an invasive pest.</title>
        <authorList>
            <person name="Cucini C."/>
            <person name="Boschi S."/>
            <person name="Funari R."/>
            <person name="Cardaioli E."/>
            <person name="Iannotti N."/>
            <person name="Marturano G."/>
            <person name="Paoli F."/>
            <person name="Bruttini M."/>
            <person name="Carapelli A."/>
            <person name="Frati F."/>
            <person name="Nardi F."/>
        </authorList>
    </citation>
    <scope>NUCLEOTIDE SEQUENCE [LARGE SCALE GENOMIC DNA]</scope>
    <source>
        <strain evidence="3">DMR45628</strain>
    </source>
</reference>
<keyword evidence="4" id="KW-1185">Reference proteome</keyword>
<organism evidence="3 4">
    <name type="scientific">Popillia japonica</name>
    <name type="common">Japanese beetle</name>
    <dbReference type="NCBI Taxonomy" id="7064"/>
    <lineage>
        <taxon>Eukaryota</taxon>
        <taxon>Metazoa</taxon>
        <taxon>Ecdysozoa</taxon>
        <taxon>Arthropoda</taxon>
        <taxon>Hexapoda</taxon>
        <taxon>Insecta</taxon>
        <taxon>Pterygota</taxon>
        <taxon>Neoptera</taxon>
        <taxon>Endopterygota</taxon>
        <taxon>Coleoptera</taxon>
        <taxon>Polyphaga</taxon>
        <taxon>Scarabaeiformia</taxon>
        <taxon>Scarabaeidae</taxon>
        <taxon>Rutelinae</taxon>
        <taxon>Popillia</taxon>
    </lineage>
</organism>
<sequence>MVFTLHSSLWWFAALSALKICMDCICFCLVFTLHSSLWWFAALSAILGVLRCTIHSYYCLVFCERYGPRFPTAFTLFMVVCAVVFLLTGFLTGLVKNYTGSDNMVLYLLTVMCGCCSVSWLIEIVHARTTNKSVHK</sequence>
<keyword evidence="1" id="KW-0812">Transmembrane</keyword>
<dbReference type="InterPro" id="IPR036259">
    <property type="entry name" value="MFS_trans_sf"/>
</dbReference>
<proteinExistence type="predicted"/>